<accession>A0A510JGE1</accession>
<evidence type="ECO:0000313" key="1">
    <source>
        <dbReference type="EMBL" id="BBM37013.1"/>
    </source>
</evidence>
<dbReference type="AlphaFoldDB" id="A0A510JGE1"/>
<dbReference type="KEGG" id="lgo:JCM16774_1959"/>
<gene>
    <name evidence="1" type="ORF">JCM16774_1959</name>
</gene>
<evidence type="ECO:0000313" key="2">
    <source>
        <dbReference type="Proteomes" id="UP000321606"/>
    </source>
</evidence>
<dbReference type="OrthoDB" id="95678at2"/>
<sequence>MAKEVYREGMLRKNITINSDDFYIVDRFAKKIGISFSELVRKAAVNYVKEQEELDLSAFLRAHCSTVPEDEEYEIVEAMKNKDKKDKGKEIKIEDLL</sequence>
<protein>
    <submittedName>
        <fullName evidence="1">Uncharacterized protein</fullName>
    </submittedName>
</protein>
<dbReference type="Proteomes" id="UP000321606">
    <property type="component" value="Chromosome"/>
</dbReference>
<reference evidence="1 2" key="1">
    <citation type="submission" date="2019-07" db="EMBL/GenBank/DDBJ databases">
        <title>Complete Genome Sequence of Leptotrichia goodfellowii Strain JCM 16774.</title>
        <authorList>
            <person name="Watanabe S."/>
            <person name="Cui L."/>
        </authorList>
    </citation>
    <scope>NUCLEOTIDE SEQUENCE [LARGE SCALE GENOMIC DNA]</scope>
    <source>
        <strain evidence="1 2">JCM16774</strain>
    </source>
</reference>
<dbReference type="EMBL" id="AP019822">
    <property type="protein sequence ID" value="BBM37013.1"/>
    <property type="molecule type" value="Genomic_DNA"/>
</dbReference>
<organism evidence="1 2">
    <name type="scientific">Pseudoleptotrichia goodfellowii</name>
    <dbReference type="NCBI Taxonomy" id="157692"/>
    <lineage>
        <taxon>Bacteria</taxon>
        <taxon>Fusobacteriati</taxon>
        <taxon>Fusobacteriota</taxon>
        <taxon>Fusobacteriia</taxon>
        <taxon>Fusobacteriales</taxon>
        <taxon>Leptotrichiaceae</taxon>
        <taxon>Pseudoleptotrichia</taxon>
    </lineage>
</organism>
<dbReference type="STRING" id="714315.GCA_000516535_01966"/>
<proteinExistence type="predicted"/>
<dbReference type="RefSeq" id="WP_006808221.1">
    <property type="nucleotide sequence ID" value="NZ_AP019822.1"/>
</dbReference>
<name>A0A510JGE1_9FUSO</name>